<gene>
    <name evidence="1" type="ORF">GSM42_02770</name>
</gene>
<keyword evidence="2" id="KW-1185">Reference proteome</keyword>
<dbReference type="Proteomes" id="UP000430692">
    <property type="component" value="Unassembled WGS sequence"/>
</dbReference>
<evidence type="ECO:0000313" key="1">
    <source>
        <dbReference type="EMBL" id="MXQ52678.1"/>
    </source>
</evidence>
<reference evidence="1 2" key="1">
    <citation type="submission" date="2019-12" db="EMBL/GenBank/DDBJ databases">
        <title>Whole-genome analyses of novel actinobacteria.</title>
        <authorList>
            <person name="Sahin N."/>
            <person name="Saygin H."/>
        </authorList>
    </citation>
    <scope>NUCLEOTIDE SEQUENCE [LARGE SCALE GENOMIC DNA]</scope>
    <source>
        <strain evidence="1 2">KC615</strain>
    </source>
</reference>
<name>A0A6I4VQM7_9BACL</name>
<dbReference type="EMBL" id="WUUL01000002">
    <property type="protein sequence ID" value="MXQ52678.1"/>
    <property type="molecule type" value="Genomic_DNA"/>
</dbReference>
<sequence>MGKKITYCGITLESVGTHSYRVSVNKEVYHEGMLEKPIVLSSKVKTSKGIPTIHLGQVRIVVKETPHVRTMEIYEEFKFIVSHEIDPHDPITA</sequence>
<organism evidence="1 2">
    <name type="scientific">Shimazuella alba</name>
    <dbReference type="NCBI Taxonomy" id="2690964"/>
    <lineage>
        <taxon>Bacteria</taxon>
        <taxon>Bacillati</taxon>
        <taxon>Bacillota</taxon>
        <taxon>Bacilli</taxon>
        <taxon>Bacillales</taxon>
        <taxon>Thermoactinomycetaceae</taxon>
        <taxon>Shimazuella</taxon>
    </lineage>
</organism>
<accession>A0A6I4VQM7</accession>
<protein>
    <submittedName>
        <fullName evidence="1">Uncharacterized protein</fullName>
    </submittedName>
</protein>
<dbReference type="AlphaFoldDB" id="A0A6I4VQM7"/>
<comment type="caution">
    <text evidence="1">The sequence shown here is derived from an EMBL/GenBank/DDBJ whole genome shotgun (WGS) entry which is preliminary data.</text>
</comment>
<evidence type="ECO:0000313" key="2">
    <source>
        <dbReference type="Proteomes" id="UP000430692"/>
    </source>
</evidence>
<proteinExistence type="predicted"/>
<dbReference type="RefSeq" id="WP_160799784.1">
    <property type="nucleotide sequence ID" value="NZ_WUUL01000002.1"/>
</dbReference>